<proteinExistence type="predicted"/>
<dbReference type="SUPFAM" id="SSF51445">
    <property type="entry name" value="(Trans)glycosidases"/>
    <property type="match status" value="1"/>
</dbReference>
<evidence type="ECO:0000313" key="2">
    <source>
        <dbReference type="Proteomes" id="UP001204376"/>
    </source>
</evidence>
<dbReference type="InterPro" id="IPR013780">
    <property type="entry name" value="Glyco_hydro_b"/>
</dbReference>
<name>A0ABT1T908_9SPHI</name>
<reference evidence="1 2" key="1">
    <citation type="submission" date="2022-07" db="EMBL/GenBank/DDBJ databases">
        <title>Mucilaginibacter sp. JC4.</title>
        <authorList>
            <person name="Le V."/>
            <person name="Ko S.-R."/>
            <person name="Ahn C.-Y."/>
            <person name="Oh H.-M."/>
        </authorList>
    </citation>
    <scope>NUCLEOTIDE SEQUENCE [LARGE SCALE GENOMIC DNA]</scope>
    <source>
        <strain evidence="1 2">JC4</strain>
    </source>
</reference>
<dbReference type="Gene3D" id="3.20.20.80">
    <property type="entry name" value="Glycosidases"/>
    <property type="match status" value="1"/>
</dbReference>
<comment type="caution">
    <text evidence="1">The sequence shown here is derived from an EMBL/GenBank/DDBJ whole genome shotgun (WGS) entry which is preliminary data.</text>
</comment>
<dbReference type="Gene3D" id="2.60.40.1180">
    <property type="entry name" value="Golgi alpha-mannosidase II"/>
    <property type="match status" value="1"/>
</dbReference>
<dbReference type="RefSeq" id="WP_256540637.1">
    <property type="nucleotide sequence ID" value="NZ_JANHOH010000007.1"/>
</dbReference>
<gene>
    <name evidence="1" type="ORF">NPE20_20935</name>
</gene>
<sequence>MKPLTTCKHKILTFALFILFFIPAKQLFAQAELMPYGNLNGIRIKGQLMEFNTNLAVVGENWSKVRATAKEMQKPKFKRNGDTEIVNTNIDSLYFTETVKDIGSGKISVNIKCEVRKDTTIKGIYLGIRLPKEIYGTSTVDLNKVNEELIRPRGETGFQTDYAKGITYTAANQKFSISLNEAAVILRQDSSAKNHIQLYLPIASGSLKKGEVFEKTYTIKVSGQVDGSPATLQLDTAVQGSPFAGLGGNFRLQNMKTDPQVIDYCLSNLRVAWSRVEMPWRNWQPDMNTNPTATADSGKLNDHVKKSMEMAQRLGKMNIPVILSAWAPPQWAVEGPLQYRPTPAGVWGNPLNKANMPAIYKSITDYILYLKAHYGVEVKYFSFNESDLGINIRQTGEEHAELIKGLGAYMASKGLKTKLLLGDNSDATTYKFIYPAMNDPEARPYIGAVSFHSWRGWGAETLQKWADAAKQLNVPLLVGEGSIDAAAWAYPAYFEEQSYALEEINLYTRLLAICQPLSILQWQLTADYSPLTGGGIFGDDSELKPTQRFWQLKQLASTPEGLFHRPFVADRKDISCAALGNATGNQYTLHIVNNGAARQVHIKGLPSTVKQLVVYVTDKKQAMKQVMKIDVSDHEATFKLGARCFTTLMAK</sequence>
<dbReference type="EMBL" id="JANHOH010000007">
    <property type="protein sequence ID" value="MCQ6960458.1"/>
    <property type="molecule type" value="Genomic_DNA"/>
</dbReference>
<organism evidence="1 2">
    <name type="scientific">Mucilaginibacter aquariorum</name>
    <dbReference type="NCBI Taxonomy" id="2967225"/>
    <lineage>
        <taxon>Bacteria</taxon>
        <taxon>Pseudomonadati</taxon>
        <taxon>Bacteroidota</taxon>
        <taxon>Sphingobacteriia</taxon>
        <taxon>Sphingobacteriales</taxon>
        <taxon>Sphingobacteriaceae</taxon>
        <taxon>Mucilaginibacter</taxon>
    </lineage>
</organism>
<evidence type="ECO:0000313" key="1">
    <source>
        <dbReference type="EMBL" id="MCQ6960458.1"/>
    </source>
</evidence>
<accession>A0ABT1T908</accession>
<dbReference type="Proteomes" id="UP001204376">
    <property type="component" value="Unassembled WGS sequence"/>
</dbReference>
<keyword evidence="2" id="KW-1185">Reference proteome</keyword>
<protein>
    <submittedName>
        <fullName evidence="1">Uncharacterized protein</fullName>
    </submittedName>
</protein>
<dbReference type="InterPro" id="IPR017853">
    <property type="entry name" value="GH"/>
</dbReference>